<dbReference type="InterPro" id="IPR011146">
    <property type="entry name" value="HIT-like"/>
</dbReference>
<dbReference type="Proteomes" id="UP000186817">
    <property type="component" value="Unassembled WGS sequence"/>
</dbReference>
<dbReference type="GO" id="GO:0047627">
    <property type="term" value="F:adenylylsulfatase activity"/>
    <property type="evidence" value="ECO:0007669"/>
    <property type="project" value="TreeGrafter"/>
</dbReference>
<protein>
    <submittedName>
        <fullName evidence="3">Hit family protein 1</fullName>
    </submittedName>
</protein>
<accession>A0A1Q9DWC2</accession>
<proteinExistence type="predicted"/>
<dbReference type="PROSITE" id="PS51084">
    <property type="entry name" value="HIT_2"/>
    <property type="match status" value="1"/>
</dbReference>
<name>A0A1Q9DWC2_SYMMI</name>
<dbReference type="OrthoDB" id="672793at2759"/>
<dbReference type="InterPro" id="IPR036265">
    <property type="entry name" value="HIT-like_sf"/>
</dbReference>
<dbReference type="PANTHER" id="PTHR47670">
    <property type="entry name" value="ADENYLYLSULFATASE HINT3"/>
    <property type="match status" value="1"/>
</dbReference>
<dbReference type="GO" id="GO:0009150">
    <property type="term" value="P:purine ribonucleotide metabolic process"/>
    <property type="evidence" value="ECO:0007669"/>
    <property type="project" value="TreeGrafter"/>
</dbReference>
<dbReference type="Pfam" id="PF01230">
    <property type="entry name" value="HIT"/>
    <property type="match status" value="1"/>
</dbReference>
<evidence type="ECO:0000313" key="3">
    <source>
        <dbReference type="EMBL" id="OLP99476.1"/>
    </source>
</evidence>
<keyword evidence="4" id="KW-1185">Reference proteome</keyword>
<dbReference type="GO" id="GO:0006790">
    <property type="term" value="P:sulfur compound metabolic process"/>
    <property type="evidence" value="ECO:0007669"/>
    <property type="project" value="TreeGrafter"/>
</dbReference>
<comment type="caution">
    <text evidence="1">Lacks conserved residue(s) required for the propagation of feature annotation.</text>
</comment>
<dbReference type="SUPFAM" id="SSF54197">
    <property type="entry name" value="HIT-like"/>
    <property type="match status" value="1"/>
</dbReference>
<dbReference type="PANTHER" id="PTHR47670:SF1">
    <property type="entry name" value="ADENYLYLSULFATASE HINT3"/>
    <property type="match status" value="1"/>
</dbReference>
<dbReference type="OMA" id="CQAVNVI"/>
<reference evidence="3 4" key="1">
    <citation type="submission" date="2016-02" db="EMBL/GenBank/DDBJ databases">
        <title>Genome analysis of coral dinoflagellate symbionts highlights evolutionary adaptations to a symbiotic lifestyle.</title>
        <authorList>
            <person name="Aranda M."/>
            <person name="Li Y."/>
            <person name="Liew Y.J."/>
            <person name="Baumgarten S."/>
            <person name="Simakov O."/>
            <person name="Wilson M."/>
            <person name="Piel J."/>
            <person name="Ashoor H."/>
            <person name="Bougouffa S."/>
            <person name="Bajic V.B."/>
            <person name="Ryu T."/>
            <person name="Ravasi T."/>
            <person name="Bayer T."/>
            <person name="Micklem G."/>
            <person name="Kim H."/>
            <person name="Bhak J."/>
            <person name="Lajeunesse T.C."/>
            <person name="Voolstra C.R."/>
        </authorList>
    </citation>
    <scope>NUCLEOTIDE SEQUENCE [LARGE SCALE GENOMIC DNA]</scope>
    <source>
        <strain evidence="3 4">CCMP2467</strain>
    </source>
</reference>
<sequence length="155" mass="16757">MSHLKKGDDNVFSKIIDGTIPCFKIFETEDALAFLDAFPKVKGHAVLIPKRKGFLALDGMFGPESEPLQTGQAMQRQLSSGSTALRVLLPRLCKAVKRATGCQAVNVISNLGADDDNMLTMAPSATDMVDKDEATETATEMKNALKSIRRRTSAA</sequence>
<evidence type="ECO:0000313" key="4">
    <source>
        <dbReference type="Proteomes" id="UP000186817"/>
    </source>
</evidence>
<dbReference type="InterPro" id="IPR001310">
    <property type="entry name" value="Histidine_triad_HIT"/>
</dbReference>
<dbReference type="PRINTS" id="PR00332">
    <property type="entry name" value="HISTRIAD"/>
</dbReference>
<evidence type="ECO:0000256" key="1">
    <source>
        <dbReference type="PROSITE-ProRule" id="PRU00464"/>
    </source>
</evidence>
<dbReference type="Gene3D" id="3.30.428.10">
    <property type="entry name" value="HIT-like"/>
    <property type="match status" value="1"/>
</dbReference>
<dbReference type="EMBL" id="LSRX01000360">
    <property type="protein sequence ID" value="OLP99476.1"/>
    <property type="molecule type" value="Genomic_DNA"/>
</dbReference>
<evidence type="ECO:0000259" key="2">
    <source>
        <dbReference type="PROSITE" id="PS51084"/>
    </source>
</evidence>
<gene>
    <name evidence="3" type="primary">hnt1</name>
    <name evidence="3" type="ORF">AK812_SmicGene17958</name>
</gene>
<organism evidence="3 4">
    <name type="scientific">Symbiodinium microadriaticum</name>
    <name type="common">Dinoflagellate</name>
    <name type="synonym">Zooxanthella microadriatica</name>
    <dbReference type="NCBI Taxonomy" id="2951"/>
    <lineage>
        <taxon>Eukaryota</taxon>
        <taxon>Sar</taxon>
        <taxon>Alveolata</taxon>
        <taxon>Dinophyceae</taxon>
        <taxon>Suessiales</taxon>
        <taxon>Symbiodiniaceae</taxon>
        <taxon>Symbiodinium</taxon>
    </lineage>
</organism>
<dbReference type="AlphaFoldDB" id="A0A1Q9DWC2"/>
<feature type="domain" description="HIT" evidence="2">
    <location>
        <begin position="11"/>
        <end position="51"/>
    </location>
</feature>
<comment type="caution">
    <text evidence="3">The sequence shown here is derived from an EMBL/GenBank/DDBJ whole genome shotgun (WGS) entry which is preliminary data.</text>
</comment>